<dbReference type="SUPFAM" id="SSF47413">
    <property type="entry name" value="lambda repressor-like DNA-binding domains"/>
    <property type="match status" value="1"/>
</dbReference>
<accession>A0A543I9U5</accession>
<dbReference type="InterPro" id="IPR050807">
    <property type="entry name" value="TransReg_Diox_bact_type"/>
</dbReference>
<gene>
    <name evidence="4" type="ORF">FHX41_0865</name>
</gene>
<evidence type="ECO:0000313" key="4">
    <source>
        <dbReference type="EMBL" id="TQM67260.1"/>
    </source>
</evidence>
<feature type="compositionally biased region" description="Polar residues" evidence="2">
    <location>
        <begin position="184"/>
        <end position="195"/>
    </location>
</feature>
<dbReference type="RefSeq" id="WP_281284368.1">
    <property type="nucleotide sequence ID" value="NZ_VFPO01000001.1"/>
</dbReference>
<keyword evidence="5" id="KW-1185">Reference proteome</keyword>
<dbReference type="PANTHER" id="PTHR46797">
    <property type="entry name" value="HTH-TYPE TRANSCRIPTIONAL REGULATOR"/>
    <property type="match status" value="1"/>
</dbReference>
<evidence type="ECO:0000313" key="5">
    <source>
        <dbReference type="Proteomes" id="UP000316706"/>
    </source>
</evidence>
<proteinExistence type="predicted"/>
<name>A0A543I9U5_9ACTN</name>
<dbReference type="Gene3D" id="1.10.260.40">
    <property type="entry name" value="lambda repressor-like DNA-binding domains"/>
    <property type="match status" value="1"/>
</dbReference>
<protein>
    <submittedName>
        <fullName evidence="4">Helix-turn-helix protein</fullName>
    </submittedName>
</protein>
<feature type="domain" description="HTH cro/C1-type" evidence="3">
    <location>
        <begin position="13"/>
        <end position="67"/>
    </location>
</feature>
<organism evidence="4 5">
    <name type="scientific">Actinomadura hallensis</name>
    <dbReference type="NCBI Taxonomy" id="337895"/>
    <lineage>
        <taxon>Bacteria</taxon>
        <taxon>Bacillati</taxon>
        <taxon>Actinomycetota</taxon>
        <taxon>Actinomycetes</taxon>
        <taxon>Streptosporangiales</taxon>
        <taxon>Thermomonosporaceae</taxon>
        <taxon>Actinomadura</taxon>
    </lineage>
</organism>
<keyword evidence="1" id="KW-0238">DNA-binding</keyword>
<dbReference type="InterPro" id="IPR001387">
    <property type="entry name" value="Cro/C1-type_HTH"/>
</dbReference>
<evidence type="ECO:0000256" key="2">
    <source>
        <dbReference type="SAM" id="MobiDB-lite"/>
    </source>
</evidence>
<dbReference type="SMART" id="SM00530">
    <property type="entry name" value="HTH_XRE"/>
    <property type="match status" value="1"/>
</dbReference>
<dbReference type="CDD" id="cd00093">
    <property type="entry name" value="HTH_XRE"/>
    <property type="match status" value="1"/>
</dbReference>
<dbReference type="Pfam" id="PF01381">
    <property type="entry name" value="HTH_3"/>
    <property type="match status" value="1"/>
</dbReference>
<dbReference type="GO" id="GO:0003700">
    <property type="term" value="F:DNA-binding transcription factor activity"/>
    <property type="evidence" value="ECO:0007669"/>
    <property type="project" value="TreeGrafter"/>
</dbReference>
<feature type="compositionally biased region" description="Basic and acidic residues" evidence="2">
    <location>
        <begin position="124"/>
        <end position="156"/>
    </location>
</feature>
<feature type="compositionally biased region" description="Basic and acidic residues" evidence="2">
    <location>
        <begin position="196"/>
        <end position="205"/>
    </location>
</feature>
<reference evidence="4 5" key="1">
    <citation type="submission" date="2019-06" db="EMBL/GenBank/DDBJ databases">
        <title>Sequencing the genomes of 1000 actinobacteria strains.</title>
        <authorList>
            <person name="Klenk H.-P."/>
        </authorList>
    </citation>
    <scope>NUCLEOTIDE SEQUENCE [LARGE SCALE GENOMIC DNA]</scope>
    <source>
        <strain evidence="4 5">DSM 45043</strain>
    </source>
</reference>
<feature type="region of interest" description="Disordered" evidence="2">
    <location>
        <begin position="119"/>
        <end position="205"/>
    </location>
</feature>
<evidence type="ECO:0000256" key="1">
    <source>
        <dbReference type="ARBA" id="ARBA00023125"/>
    </source>
</evidence>
<comment type="caution">
    <text evidence="4">The sequence shown here is derived from an EMBL/GenBank/DDBJ whole genome shotgun (WGS) entry which is preliminary data.</text>
</comment>
<dbReference type="GO" id="GO:0005829">
    <property type="term" value="C:cytosol"/>
    <property type="evidence" value="ECO:0007669"/>
    <property type="project" value="TreeGrafter"/>
</dbReference>
<dbReference type="PROSITE" id="PS50943">
    <property type="entry name" value="HTH_CROC1"/>
    <property type="match status" value="1"/>
</dbReference>
<dbReference type="PANTHER" id="PTHR46797:SF1">
    <property type="entry name" value="METHYLPHOSPHONATE SYNTHASE"/>
    <property type="match status" value="1"/>
</dbReference>
<sequence>MASSKVGSIGEYIREQRTRAKISLRQLADVSGISNPYLSQIERGLRKPSAEILQQIARGLRISAEALYVQAGILEDREADTDVQAAVRDDLLLTERQKQVLLDIYASFLRENELAGVFPAERTGGGRDEPRDGRPEDGRPEGKATGRKATGDKTAGDKTAGPASNGSDGPERAMPNKSAKRSAHQSAKQAAQRTQSEQDGKEEVG</sequence>
<dbReference type="Proteomes" id="UP000316706">
    <property type="component" value="Unassembled WGS sequence"/>
</dbReference>
<dbReference type="AlphaFoldDB" id="A0A543I9U5"/>
<dbReference type="GO" id="GO:0003677">
    <property type="term" value="F:DNA binding"/>
    <property type="evidence" value="ECO:0007669"/>
    <property type="project" value="UniProtKB-KW"/>
</dbReference>
<dbReference type="InterPro" id="IPR010982">
    <property type="entry name" value="Lambda_DNA-bd_dom_sf"/>
</dbReference>
<dbReference type="EMBL" id="VFPO01000001">
    <property type="protein sequence ID" value="TQM67260.1"/>
    <property type="molecule type" value="Genomic_DNA"/>
</dbReference>
<evidence type="ECO:0000259" key="3">
    <source>
        <dbReference type="PROSITE" id="PS50943"/>
    </source>
</evidence>